<dbReference type="InterPro" id="IPR038441">
    <property type="entry name" value="THAP_Znf_sf"/>
</dbReference>
<dbReference type="InterPro" id="IPR026516">
    <property type="entry name" value="THAP1/10"/>
</dbReference>
<evidence type="ECO:0000256" key="4">
    <source>
        <dbReference type="ARBA" id="ARBA00023125"/>
    </source>
</evidence>
<dbReference type="Pfam" id="PF12017">
    <property type="entry name" value="Tnp_P_element"/>
    <property type="match status" value="1"/>
</dbReference>
<dbReference type="SUPFAM" id="SSF57716">
    <property type="entry name" value="Glucocorticoid receptor-like (DNA-binding domain)"/>
    <property type="match status" value="1"/>
</dbReference>
<evidence type="ECO:0000256" key="2">
    <source>
        <dbReference type="ARBA" id="ARBA00022771"/>
    </source>
</evidence>
<dbReference type="Gene3D" id="6.20.210.20">
    <property type="entry name" value="THAP domain"/>
    <property type="match status" value="1"/>
</dbReference>
<dbReference type="InterPro" id="IPR021896">
    <property type="entry name" value="THAP9-like_HTH"/>
</dbReference>
<dbReference type="GeneID" id="112454162"/>
<gene>
    <name evidence="8" type="primary">LOC112454162</name>
</gene>
<dbReference type="OrthoDB" id="7546846at2759"/>
<dbReference type="InterPro" id="IPR048365">
    <property type="entry name" value="TNP-like_RNaseH_N"/>
</dbReference>
<sequence>MPVCSVKGCKNRYENVKEKKIRFFSFPKDEDTAAKWIKACGKSVNLKNARVCSIHFALNCYKEIPEHLKCLGDNYAKGIRTLLPNAVPTENLIFEEAKGVLREVNVYKKNAEIIAKTIVNSNMSRDNAENINTENVCTHIEVSNDQNCKSMNISTSVNNIINENVSVSDKNEVTKDCENLFVSVSDSNKITLSNVEHSFNMAGCSESQSIVQDHHETVRCQEKLKDEELAKKNKEINALKIKLKRLEKRTNITIKKKVNEVLKNVFTPKQIERIMYPNKKRVKWNIEDISSAISLRSVSPKAYRYLRKNKYPLPGLSTLRKWATRLNLDEGILKDVISVIKEKGKSMSASQKIVVLSFDEIYTSQKVEIEKKNERVVGPHKTCQVGMARGLFGKWKQVIYYKADQPLTLDIVKDVISNLYDVGFTVVAVTTDLGSSNTKVWTQLNIGINDSQNCFFLHPKDQNLKVFVFADVPPSTEACEESFFR</sequence>
<keyword evidence="1" id="KW-0479">Metal-binding</keyword>
<dbReference type="AlphaFoldDB" id="A0A6J1PPD3"/>
<dbReference type="SMART" id="SM00692">
    <property type="entry name" value="DM3"/>
    <property type="match status" value="1"/>
</dbReference>
<keyword evidence="2 5" id="KW-0863">Zinc-finger</keyword>
<dbReference type="Pfam" id="PF21787">
    <property type="entry name" value="TNP-like_RNaseH_N"/>
    <property type="match status" value="1"/>
</dbReference>
<evidence type="ECO:0000259" key="6">
    <source>
        <dbReference type="PROSITE" id="PS50950"/>
    </source>
</evidence>
<evidence type="ECO:0000313" key="8">
    <source>
        <dbReference type="RefSeq" id="XP_024871166.1"/>
    </source>
</evidence>
<dbReference type="PANTHER" id="PTHR46600">
    <property type="entry name" value="THAP DOMAIN-CONTAINING"/>
    <property type="match status" value="1"/>
</dbReference>
<keyword evidence="7" id="KW-1185">Reference proteome</keyword>
<dbReference type="RefSeq" id="XP_024871166.1">
    <property type="nucleotide sequence ID" value="XM_025015398.1"/>
</dbReference>
<feature type="domain" description="THAP-type" evidence="6">
    <location>
        <begin position="1"/>
        <end position="91"/>
    </location>
</feature>
<dbReference type="PANTHER" id="PTHR46600:SF11">
    <property type="entry name" value="THAP DOMAIN-CONTAINING PROTEIN 10"/>
    <property type="match status" value="1"/>
</dbReference>
<protein>
    <submittedName>
        <fullName evidence="8">Uncharacterized protein LOC112454162</fullName>
    </submittedName>
</protein>
<dbReference type="Proteomes" id="UP000504618">
    <property type="component" value="Unplaced"/>
</dbReference>
<proteinExistence type="predicted"/>
<evidence type="ECO:0000313" key="7">
    <source>
        <dbReference type="Proteomes" id="UP000504618"/>
    </source>
</evidence>
<evidence type="ECO:0000256" key="1">
    <source>
        <dbReference type="ARBA" id="ARBA00022723"/>
    </source>
</evidence>
<evidence type="ECO:0000256" key="5">
    <source>
        <dbReference type="PROSITE-ProRule" id="PRU00309"/>
    </source>
</evidence>
<reference evidence="8" key="1">
    <citation type="submission" date="2025-08" db="UniProtKB">
        <authorList>
            <consortium name="RefSeq"/>
        </authorList>
    </citation>
    <scope>IDENTIFICATION</scope>
    <source>
        <tissue evidence="8">Whole body</tissue>
    </source>
</reference>
<dbReference type="InterPro" id="IPR006612">
    <property type="entry name" value="THAP_Znf"/>
</dbReference>
<keyword evidence="4 5" id="KW-0238">DNA-binding</keyword>
<dbReference type="PROSITE" id="PS50950">
    <property type="entry name" value="ZF_THAP"/>
    <property type="match status" value="1"/>
</dbReference>
<accession>A0A6J1PPD3</accession>
<dbReference type="GO" id="GO:0008270">
    <property type="term" value="F:zinc ion binding"/>
    <property type="evidence" value="ECO:0007669"/>
    <property type="project" value="UniProtKB-KW"/>
</dbReference>
<name>A0A6J1PPD3_9HYME</name>
<keyword evidence="3" id="KW-0862">Zinc</keyword>
<evidence type="ECO:0000256" key="3">
    <source>
        <dbReference type="ARBA" id="ARBA00022833"/>
    </source>
</evidence>
<organism evidence="7 8">
    <name type="scientific">Temnothorax curvispinosus</name>
    <dbReference type="NCBI Taxonomy" id="300111"/>
    <lineage>
        <taxon>Eukaryota</taxon>
        <taxon>Metazoa</taxon>
        <taxon>Ecdysozoa</taxon>
        <taxon>Arthropoda</taxon>
        <taxon>Hexapoda</taxon>
        <taxon>Insecta</taxon>
        <taxon>Pterygota</taxon>
        <taxon>Neoptera</taxon>
        <taxon>Endopterygota</taxon>
        <taxon>Hymenoptera</taxon>
        <taxon>Apocrita</taxon>
        <taxon>Aculeata</taxon>
        <taxon>Formicoidea</taxon>
        <taxon>Formicidae</taxon>
        <taxon>Myrmicinae</taxon>
        <taxon>Temnothorax</taxon>
    </lineage>
</organism>
<dbReference type="GO" id="GO:0043565">
    <property type="term" value="F:sequence-specific DNA binding"/>
    <property type="evidence" value="ECO:0007669"/>
    <property type="project" value="InterPro"/>
</dbReference>
<dbReference type="SMART" id="SM00980">
    <property type="entry name" value="THAP"/>
    <property type="match status" value="1"/>
</dbReference>
<dbReference type="Pfam" id="PF05485">
    <property type="entry name" value="THAP"/>
    <property type="match status" value="1"/>
</dbReference>